<proteinExistence type="predicted"/>
<feature type="domain" description="Alpha/beta hydrolase fold-3" evidence="2">
    <location>
        <begin position="456"/>
        <end position="682"/>
    </location>
</feature>
<dbReference type="GO" id="GO:0004806">
    <property type="term" value="F:triacylglycerol lipase activity"/>
    <property type="evidence" value="ECO:0007669"/>
    <property type="project" value="TreeGrafter"/>
</dbReference>
<accession>A0A7S3V5L3</accession>
<feature type="region of interest" description="Disordered" evidence="1">
    <location>
        <begin position="114"/>
        <end position="142"/>
    </location>
</feature>
<dbReference type="SUPFAM" id="SSF53474">
    <property type="entry name" value="alpha/beta-Hydrolases"/>
    <property type="match status" value="1"/>
</dbReference>
<reference evidence="3" key="1">
    <citation type="submission" date="2021-01" db="EMBL/GenBank/DDBJ databases">
        <authorList>
            <person name="Corre E."/>
            <person name="Pelletier E."/>
            <person name="Niang G."/>
            <person name="Scheremetjew M."/>
            <person name="Finn R."/>
            <person name="Kale V."/>
            <person name="Holt S."/>
            <person name="Cochrane G."/>
            <person name="Meng A."/>
            <person name="Brown T."/>
            <person name="Cohen L."/>
        </authorList>
    </citation>
    <scope>NUCLEOTIDE SEQUENCE</scope>
    <source>
        <strain evidence="3">MM31A-1</strain>
    </source>
</reference>
<dbReference type="PANTHER" id="PTHR23025">
    <property type="entry name" value="TRIACYLGLYCEROL LIPASE"/>
    <property type="match status" value="1"/>
</dbReference>
<protein>
    <recommendedName>
        <fullName evidence="2">Alpha/beta hydrolase fold-3 domain-containing protein</fullName>
    </recommendedName>
</protein>
<dbReference type="GO" id="GO:0019433">
    <property type="term" value="P:triglyceride catabolic process"/>
    <property type="evidence" value="ECO:0007669"/>
    <property type="project" value="TreeGrafter"/>
</dbReference>
<gene>
    <name evidence="3" type="ORF">CDEB00056_LOCUS3418</name>
</gene>
<dbReference type="InterPro" id="IPR029058">
    <property type="entry name" value="AB_hydrolase_fold"/>
</dbReference>
<dbReference type="Gene3D" id="3.40.50.1820">
    <property type="entry name" value="alpha/beta hydrolase"/>
    <property type="match status" value="1"/>
</dbReference>
<sequence>MKGYHHTYAIDAAQLIIECRQNLKSILVHSPRPADVNPNITDLDRTLLSTEQLVHYHLLMLIEVINDEKRLERNFDSAQNQSSSAPISLSRSTTTTLAESVENLKQLSRKNGPRKINRSQFIPHPQSSSTKCNGESSATVKGSTEKTATDSLLFRLVVILQLALVRIDEAKSIICRRSRVSILFGVSAVTTIASTRLMQTHERSAANNVCKGITLVGILSASRNGWRKLCMNTRLLNTSLILEDWQQQWTLIESVGLVKEGSEEQCKRLLKLMPFQTKSTSIWGSQESFRYNLIKYIMDCVYASFGTAHNVNKSNNKKDSILMPITAAVAASFYAVVGPGAKSAQVLSTSSDYSKMMQDSWGLISTPFCKSFSLHASRLLKGAAIAERIKIAGISCFILSKDPCPALSTAIRRYKRRKKRELDQELDTILEQCPYDDSIDCRAVNFSEYPKKDLIFHLTGGGFFAHTLAGDIPYLLDWSGKTRAIVICPEYALLPNHTFPDAINEVTNVYVSLTNGDATSLLGFRPGRIIVTGESTGGNLAAALIVKLCMDRLIDTEGGLELSEKEDKPRVRLPDALMLCCAALNLSLELSPSRVIAHDAVLPSTLISTISNTYLGGISKTDPIASPFYAPDKILMRFPPTLLYASSEDPFLDDSVAFNKRLKSCGVECDLRAAQNMPHAYWGLGTAGFPEARKVQIECIQWMVQILFGKNK</sequence>
<dbReference type="PANTHER" id="PTHR23025:SF3">
    <property type="entry name" value="HORMONE-SENSITIVE LIPASE"/>
    <property type="match status" value="1"/>
</dbReference>
<dbReference type="AlphaFoldDB" id="A0A7S3V5L3"/>
<feature type="compositionally biased region" description="Polar residues" evidence="1">
    <location>
        <begin position="125"/>
        <end position="142"/>
    </location>
</feature>
<evidence type="ECO:0000256" key="1">
    <source>
        <dbReference type="SAM" id="MobiDB-lite"/>
    </source>
</evidence>
<dbReference type="InterPro" id="IPR013094">
    <property type="entry name" value="AB_hydrolase_3"/>
</dbReference>
<evidence type="ECO:0000259" key="2">
    <source>
        <dbReference type="Pfam" id="PF07859"/>
    </source>
</evidence>
<dbReference type="EMBL" id="HBIO01004919">
    <property type="protein sequence ID" value="CAE0458577.1"/>
    <property type="molecule type" value="Transcribed_RNA"/>
</dbReference>
<organism evidence="3">
    <name type="scientific">Chaetoceros debilis</name>
    <dbReference type="NCBI Taxonomy" id="122233"/>
    <lineage>
        <taxon>Eukaryota</taxon>
        <taxon>Sar</taxon>
        <taxon>Stramenopiles</taxon>
        <taxon>Ochrophyta</taxon>
        <taxon>Bacillariophyta</taxon>
        <taxon>Coscinodiscophyceae</taxon>
        <taxon>Chaetocerotophycidae</taxon>
        <taxon>Chaetocerotales</taxon>
        <taxon>Chaetocerotaceae</taxon>
        <taxon>Chaetoceros</taxon>
    </lineage>
</organism>
<dbReference type="GO" id="GO:0004771">
    <property type="term" value="F:sterol ester esterase activity"/>
    <property type="evidence" value="ECO:0007669"/>
    <property type="project" value="TreeGrafter"/>
</dbReference>
<name>A0A7S3V5L3_9STRA</name>
<evidence type="ECO:0000313" key="3">
    <source>
        <dbReference type="EMBL" id="CAE0458577.1"/>
    </source>
</evidence>
<dbReference type="Pfam" id="PF07859">
    <property type="entry name" value="Abhydrolase_3"/>
    <property type="match status" value="1"/>
</dbReference>
<dbReference type="GO" id="GO:0005829">
    <property type="term" value="C:cytosol"/>
    <property type="evidence" value="ECO:0007669"/>
    <property type="project" value="TreeGrafter"/>
</dbReference>